<name>A0A937W454_UNCTE</name>
<dbReference type="InterPro" id="IPR036291">
    <property type="entry name" value="NAD(P)-bd_dom_sf"/>
</dbReference>
<dbReference type="SUPFAM" id="SSF51735">
    <property type="entry name" value="NAD(P)-binding Rossmann-fold domains"/>
    <property type="match status" value="1"/>
</dbReference>
<feature type="domain" description="NAD-dependent epimerase/dehydratase" evidence="1">
    <location>
        <begin position="6"/>
        <end position="135"/>
    </location>
</feature>
<dbReference type="InterPro" id="IPR001509">
    <property type="entry name" value="Epimerase_deHydtase"/>
</dbReference>
<gene>
    <name evidence="2" type="ORF">FJZ47_14885</name>
</gene>
<reference evidence="2" key="1">
    <citation type="submission" date="2019-03" db="EMBL/GenBank/DDBJ databases">
        <title>Lake Tanganyika Metagenome-Assembled Genomes (MAGs).</title>
        <authorList>
            <person name="Tran P."/>
        </authorList>
    </citation>
    <scope>NUCLEOTIDE SEQUENCE</scope>
    <source>
        <strain evidence="2">K_DeepCast_65m_m2_066</strain>
    </source>
</reference>
<dbReference type="Gene3D" id="3.40.50.720">
    <property type="entry name" value="NAD(P)-binding Rossmann-like Domain"/>
    <property type="match status" value="1"/>
</dbReference>
<dbReference type="EMBL" id="VGLS01000472">
    <property type="protein sequence ID" value="MBM3225069.1"/>
    <property type="molecule type" value="Genomic_DNA"/>
</dbReference>
<dbReference type="Proteomes" id="UP000712673">
    <property type="component" value="Unassembled WGS sequence"/>
</dbReference>
<dbReference type="AlphaFoldDB" id="A0A937W454"/>
<evidence type="ECO:0000259" key="1">
    <source>
        <dbReference type="Pfam" id="PF01370"/>
    </source>
</evidence>
<protein>
    <submittedName>
        <fullName evidence="2">NAD(P)-dependent oxidoreductase</fullName>
    </submittedName>
</protein>
<proteinExistence type="predicted"/>
<accession>A0A937W454</accession>
<evidence type="ECO:0000313" key="2">
    <source>
        <dbReference type="EMBL" id="MBM3225069.1"/>
    </source>
</evidence>
<comment type="caution">
    <text evidence="2">The sequence shown here is derived from an EMBL/GenBank/DDBJ whole genome shotgun (WGS) entry which is preliminary data.</text>
</comment>
<evidence type="ECO:0000313" key="3">
    <source>
        <dbReference type="Proteomes" id="UP000712673"/>
    </source>
</evidence>
<dbReference type="Pfam" id="PF01370">
    <property type="entry name" value="Epimerase"/>
    <property type="match status" value="1"/>
</dbReference>
<organism evidence="2 3">
    <name type="scientific">Tectimicrobiota bacterium</name>
    <dbReference type="NCBI Taxonomy" id="2528274"/>
    <lineage>
        <taxon>Bacteria</taxon>
        <taxon>Pseudomonadati</taxon>
        <taxon>Nitrospinota/Tectimicrobiota group</taxon>
        <taxon>Candidatus Tectimicrobiota</taxon>
    </lineage>
</organism>
<sequence>MAALKVLMTGAAGYIASQILPTFRQRYDVTLVDVTQKTRQGTVLDDVIVLDLIDPDRTKYARYFEGVDAVLHLGYKRRSGANPLEHFFDEKQNVEMAYNVFRTAYDAGVKRVVMASSNHAADWYEHALIHQKRTLEVVDPSMLPLSDNFYGWAKATYEHMGFLFACGGMDFRDASGREQHTGASLGNARNMGVVMLRIGAPRPLDINLYKDDPAAYKRDLGAYISPRDLTQLCCKSIDTPNIDNEHGVPWQVVYGISGNTRAFWSLANARKVLGYEPEDDSEVVYASDIQGFLVGPGATGGVGRVGR</sequence>